<evidence type="ECO:0000256" key="1">
    <source>
        <dbReference type="ARBA" id="ARBA00005750"/>
    </source>
</evidence>
<dbReference type="PIRSF" id="PIRSF016557">
    <property type="entry name" value="Caps_synth_CpsB"/>
    <property type="match status" value="1"/>
</dbReference>
<dbReference type="GO" id="GO:0030145">
    <property type="term" value="F:manganese ion binding"/>
    <property type="evidence" value="ECO:0007669"/>
    <property type="project" value="InterPro"/>
</dbReference>
<dbReference type="InterPro" id="IPR016195">
    <property type="entry name" value="Pol/histidinol_Pase-like"/>
</dbReference>
<evidence type="ECO:0000313" key="7">
    <source>
        <dbReference type="Proteomes" id="UP000095594"/>
    </source>
</evidence>
<gene>
    <name evidence="6" type="primary">capC</name>
    <name evidence="6" type="ORF">ERS852471_03189</name>
</gene>
<accession>A0A174LB60</accession>
<dbReference type="InterPro" id="IPR016667">
    <property type="entry name" value="Caps_polysacc_synth_CpsB/CapC"/>
</dbReference>
<dbReference type="GO" id="GO:0004725">
    <property type="term" value="F:protein tyrosine phosphatase activity"/>
    <property type="evidence" value="ECO:0007669"/>
    <property type="project" value="UniProtKB-EC"/>
</dbReference>
<dbReference type="RefSeq" id="WP_055268283.1">
    <property type="nucleotide sequence ID" value="NZ_CABIXQ010000031.1"/>
</dbReference>
<reference evidence="6 7" key="1">
    <citation type="submission" date="2015-09" db="EMBL/GenBank/DDBJ databases">
        <authorList>
            <consortium name="Pathogen Informatics"/>
        </authorList>
    </citation>
    <scope>NUCLEOTIDE SEQUENCE [LARGE SCALE GENOMIC DNA]</scope>
    <source>
        <strain evidence="6 7">2789STDY5834856</strain>
    </source>
</reference>
<dbReference type="EMBL" id="CYZX01000031">
    <property type="protein sequence ID" value="CUP20151.1"/>
    <property type="molecule type" value="Genomic_DNA"/>
</dbReference>
<organism evidence="6 7">
    <name type="scientific">Clostridium disporicum</name>
    <dbReference type="NCBI Taxonomy" id="84024"/>
    <lineage>
        <taxon>Bacteria</taxon>
        <taxon>Bacillati</taxon>
        <taxon>Bacillota</taxon>
        <taxon>Clostridia</taxon>
        <taxon>Eubacteriales</taxon>
        <taxon>Clostridiaceae</taxon>
        <taxon>Clostridium</taxon>
    </lineage>
</organism>
<dbReference type="Pfam" id="PF19567">
    <property type="entry name" value="CpsB_CapC"/>
    <property type="match status" value="1"/>
</dbReference>
<comment type="similarity">
    <text evidence="1">Belongs to the metallo-dependent hydrolases superfamily. CpsB/CapC family.</text>
</comment>
<sequence length="251" mass="28800">MIDIHSHIIPGIDDGAKNEEMALEMLRIAERCGTKKIVATPHFMRGRFDYEYSEVTGEVDKLRKLAKDNNINIEIYQGQEVYYSDRIIKYYDAGIIGTINGTKYMLIELPMLEFNLDEVIDNLYELQLKGITPIIAHPERYRPFIKKPSLINKLINDGCLFQLNAGSVTGGFGKDVKKTAEIYLMNRVYNFVGSDGHRDSKRDTDLTKFLNIVEKEDISLFKESSEAMLNNEEVEFVGNTIKERKKILGIF</sequence>
<keyword evidence="3 6" id="KW-0378">Hydrolase</keyword>
<proteinExistence type="inferred from homology"/>
<dbReference type="AlphaFoldDB" id="A0A174LB60"/>
<evidence type="ECO:0000256" key="5">
    <source>
        <dbReference type="ARBA" id="ARBA00051722"/>
    </source>
</evidence>
<comment type="catalytic activity">
    <reaction evidence="5">
        <text>O-phospho-L-tyrosyl-[protein] + H2O = L-tyrosyl-[protein] + phosphate</text>
        <dbReference type="Rhea" id="RHEA:10684"/>
        <dbReference type="Rhea" id="RHEA-COMP:10136"/>
        <dbReference type="Rhea" id="RHEA-COMP:20101"/>
        <dbReference type="ChEBI" id="CHEBI:15377"/>
        <dbReference type="ChEBI" id="CHEBI:43474"/>
        <dbReference type="ChEBI" id="CHEBI:46858"/>
        <dbReference type="ChEBI" id="CHEBI:61978"/>
        <dbReference type="EC" id="3.1.3.48"/>
    </reaction>
</comment>
<evidence type="ECO:0000313" key="6">
    <source>
        <dbReference type="EMBL" id="CUP20151.1"/>
    </source>
</evidence>
<evidence type="ECO:0000256" key="4">
    <source>
        <dbReference type="ARBA" id="ARBA00022912"/>
    </source>
</evidence>
<dbReference type="Gene3D" id="3.20.20.140">
    <property type="entry name" value="Metal-dependent hydrolases"/>
    <property type="match status" value="1"/>
</dbReference>
<dbReference type="SUPFAM" id="SSF89550">
    <property type="entry name" value="PHP domain-like"/>
    <property type="match status" value="1"/>
</dbReference>
<dbReference type="Proteomes" id="UP000095594">
    <property type="component" value="Unassembled WGS sequence"/>
</dbReference>
<dbReference type="PANTHER" id="PTHR39181">
    <property type="entry name" value="TYROSINE-PROTEIN PHOSPHATASE YWQE"/>
    <property type="match status" value="1"/>
</dbReference>
<dbReference type="OrthoDB" id="9788539at2"/>
<evidence type="ECO:0000256" key="2">
    <source>
        <dbReference type="ARBA" id="ARBA00013064"/>
    </source>
</evidence>
<keyword evidence="4" id="KW-0904">Protein phosphatase</keyword>
<dbReference type="EC" id="3.1.3.48" evidence="2"/>
<name>A0A174LB60_9CLOT</name>
<protein>
    <recommendedName>
        <fullName evidence="2">protein-tyrosine-phosphatase</fullName>
        <ecNumber evidence="2">3.1.3.48</ecNumber>
    </recommendedName>
</protein>
<evidence type="ECO:0000256" key="3">
    <source>
        <dbReference type="ARBA" id="ARBA00022801"/>
    </source>
</evidence>
<dbReference type="PANTHER" id="PTHR39181:SF1">
    <property type="entry name" value="TYROSINE-PROTEIN PHOSPHATASE YWQE"/>
    <property type="match status" value="1"/>
</dbReference>